<dbReference type="GeneID" id="58164613"/>
<proteinExistence type="predicted"/>
<dbReference type="RefSeq" id="WP_127800962.1">
    <property type="nucleotide sequence ID" value="NZ_CP044446.1"/>
</dbReference>
<organism evidence="1 2">
    <name type="scientific">Acinetobacter indicus</name>
    <dbReference type="NCBI Taxonomy" id="756892"/>
    <lineage>
        <taxon>Bacteria</taxon>
        <taxon>Pseudomonadati</taxon>
        <taxon>Pseudomonadota</taxon>
        <taxon>Gammaproteobacteria</taxon>
        <taxon>Moraxellales</taxon>
        <taxon>Moraxellaceae</taxon>
        <taxon>Acinetobacter</taxon>
    </lineage>
</organism>
<sequence length="106" mass="12687">MAQDLYWAYVGLTDIVDGKTRPVLYIRQTKKDYIVFRLSSQYDNKSDFIKRKYIEIIDWESVGLSKKSWIDTVQTYQLPIDKTKLTYIGKLSKNDYERLINHLKEQ</sequence>
<accession>A0A6C0YEY9</accession>
<dbReference type="Proteomes" id="UP000503440">
    <property type="component" value="Plasmid pB18-2"/>
</dbReference>
<dbReference type="InterPro" id="IPR011067">
    <property type="entry name" value="Plasmid_toxin/cell-grow_inhib"/>
</dbReference>
<dbReference type="SUPFAM" id="SSF50118">
    <property type="entry name" value="Cell growth inhibitor/plasmid maintenance toxic component"/>
    <property type="match status" value="1"/>
</dbReference>
<name>A0A6C0YEY9_9GAMM</name>
<dbReference type="AlphaFoldDB" id="A0A6C0YEY9"/>
<protein>
    <submittedName>
        <fullName evidence="1">Uncharacterized protein</fullName>
    </submittedName>
</protein>
<gene>
    <name evidence="1" type="ORF">FSC09_16230</name>
</gene>
<evidence type="ECO:0000313" key="2">
    <source>
        <dbReference type="Proteomes" id="UP000503440"/>
    </source>
</evidence>
<dbReference type="Gene3D" id="2.30.30.110">
    <property type="match status" value="1"/>
</dbReference>
<geneLocation type="plasmid" evidence="2">
    <name>pb18-2</name>
</geneLocation>
<keyword evidence="1" id="KW-0614">Plasmid</keyword>
<dbReference type="EMBL" id="CP044457">
    <property type="protein sequence ID" value="QIC71934.1"/>
    <property type="molecule type" value="Genomic_DNA"/>
</dbReference>
<evidence type="ECO:0000313" key="1">
    <source>
        <dbReference type="EMBL" id="QIC71934.1"/>
    </source>
</evidence>
<reference evidence="1 2" key="1">
    <citation type="submission" date="2019-09" db="EMBL/GenBank/DDBJ databases">
        <title>Non-baumannii Acinetobacter spp. carrying blaNDM-1 isolated in China.</title>
        <authorList>
            <person name="Cui C."/>
            <person name="Chen C."/>
            <person name="Sun J."/>
            <person name="Liu Y."/>
        </authorList>
    </citation>
    <scope>NUCLEOTIDE SEQUENCE [LARGE SCALE GENOMIC DNA]</scope>
    <source>
        <strain evidence="1 2">B18</strain>
        <plasmid evidence="2">pb18-2</plasmid>
    </source>
</reference>